<dbReference type="EMBL" id="CYSF01000003">
    <property type="protein sequence ID" value="CUH83309.1"/>
    <property type="molecule type" value="Genomic_DNA"/>
</dbReference>
<feature type="transmembrane region" description="Helical" evidence="1">
    <location>
        <begin position="6"/>
        <end position="26"/>
    </location>
</feature>
<evidence type="ECO:0000313" key="2">
    <source>
        <dbReference type="EMBL" id="CUH83309.1"/>
    </source>
</evidence>
<keyword evidence="1" id="KW-1133">Transmembrane helix</keyword>
<protein>
    <submittedName>
        <fullName evidence="2">Uncharacterized protein</fullName>
    </submittedName>
</protein>
<evidence type="ECO:0000256" key="1">
    <source>
        <dbReference type="SAM" id="Phobius"/>
    </source>
</evidence>
<organism evidence="2 3">
    <name type="scientific">Thalassovita mediterranea</name>
    <dbReference type="NCBI Taxonomy" id="340021"/>
    <lineage>
        <taxon>Bacteria</taxon>
        <taxon>Pseudomonadati</taxon>
        <taxon>Pseudomonadota</taxon>
        <taxon>Alphaproteobacteria</taxon>
        <taxon>Rhodobacterales</taxon>
        <taxon>Roseobacteraceae</taxon>
        <taxon>Thalassovita</taxon>
    </lineage>
</organism>
<sequence length="174" mass="19365">MFLELIATFVAGLAAAGGMMLVNKILRGRLPRWLTPVVAGLVMIGTTISSEYTWYNRTVSTLPEGLVVAKKVENRAFYRPWTYPFPYVSRFMAVDTQSVRTNAAFEGQNMVDLAFFGRWQPVQLRPVLVDCAQFRQAALGADATFSDAGAIENVTWSALDRSEGLYQIVCEGKR</sequence>
<gene>
    <name evidence="2" type="ORF">TM5383_00494</name>
</gene>
<keyword evidence="1" id="KW-0472">Membrane</keyword>
<keyword evidence="3" id="KW-1185">Reference proteome</keyword>
<proteinExistence type="predicted"/>
<dbReference type="OrthoDB" id="8601734at2"/>
<dbReference type="STRING" id="340021.TM5383_00494"/>
<dbReference type="Proteomes" id="UP000051681">
    <property type="component" value="Unassembled WGS sequence"/>
</dbReference>
<reference evidence="2 3" key="1">
    <citation type="submission" date="2015-09" db="EMBL/GenBank/DDBJ databases">
        <authorList>
            <consortium name="Swine Surveillance"/>
        </authorList>
    </citation>
    <scope>NUCLEOTIDE SEQUENCE [LARGE SCALE GENOMIC DNA]</scope>
    <source>
        <strain evidence="2 3">CECT 8383</strain>
    </source>
</reference>
<evidence type="ECO:0000313" key="3">
    <source>
        <dbReference type="Proteomes" id="UP000051681"/>
    </source>
</evidence>
<keyword evidence="1" id="KW-0812">Transmembrane</keyword>
<name>A0A0P1H1Z7_9RHOB</name>
<accession>A0A0P1H1Z7</accession>
<dbReference type="AlphaFoldDB" id="A0A0P1H1Z7"/>
<feature type="transmembrane region" description="Helical" evidence="1">
    <location>
        <begin position="33"/>
        <end position="55"/>
    </location>
</feature>
<dbReference type="RefSeq" id="WP_058317470.1">
    <property type="nucleotide sequence ID" value="NZ_CYSF01000003.1"/>
</dbReference>